<comment type="caution">
    <text evidence="2">The sequence shown here is derived from an EMBL/GenBank/DDBJ whole genome shotgun (WGS) entry which is preliminary data.</text>
</comment>
<dbReference type="InterPro" id="IPR023606">
    <property type="entry name" value="CoA-Trfase_III_dom_1_sf"/>
</dbReference>
<dbReference type="PANTHER" id="PTHR48207">
    <property type="entry name" value="SUCCINATE--HYDROXYMETHYLGLUTARATE COA-TRANSFERASE"/>
    <property type="match status" value="1"/>
</dbReference>
<dbReference type="InterPro" id="IPR044855">
    <property type="entry name" value="CoA-Trfase_III_dom3_sf"/>
</dbReference>
<sequence>MKRPLEGITVLEFSQYMAGPYAGLRLADLGATVIKIERPKYGDACRQLATKGMWADGDSVLFHTVNRNKSSFVADLKNSDDIELVKKLISKVDVITHNFRPGIMQRLGLDYEAVKQINPQLIYAEVSGYGEEGPWRDKPGQDLLAQSMSGLTWLSGNSEHPPIPFGAAVADMLCGTHLAQGILAALVRKRRQGIGAKVAVSLMESVVDFQFEGLTAYLNNPEFEPVRSQQNGAHAYLGAPYGIYPTQDGYIALAMGKMSVLHQGLGDQRLAKWLDGDRYFTHRDEVKADVADILKQRSTAYWIERLELVGYWCSEVNDYQKLVASDGYLSLDMEQVVARNEQTHIRTTRCPIRFNGHTLKSQKAAPRLGADTDAISLEFQL</sequence>
<dbReference type="AlphaFoldDB" id="A0A7X8YIA9"/>
<dbReference type="EMBL" id="JABAIK010000017">
    <property type="protein sequence ID" value="NLS14212.1"/>
    <property type="molecule type" value="Genomic_DNA"/>
</dbReference>
<dbReference type="InterPro" id="IPR050483">
    <property type="entry name" value="CoA-transferase_III_domain"/>
</dbReference>
<dbReference type="GO" id="GO:0008410">
    <property type="term" value="F:CoA-transferase activity"/>
    <property type="evidence" value="ECO:0007669"/>
    <property type="project" value="TreeGrafter"/>
</dbReference>
<dbReference type="Gene3D" id="3.30.1540.10">
    <property type="entry name" value="formyl-coa transferase, domain 3"/>
    <property type="match status" value="1"/>
</dbReference>
<dbReference type="SUPFAM" id="SSF89796">
    <property type="entry name" value="CoA-transferase family III (CaiB/BaiF)"/>
    <property type="match status" value="1"/>
</dbReference>
<dbReference type="RefSeq" id="WP_168837306.1">
    <property type="nucleotide sequence ID" value="NZ_JABAIK010000017.1"/>
</dbReference>
<gene>
    <name evidence="2" type="ORF">HGP28_15100</name>
</gene>
<proteinExistence type="predicted"/>
<evidence type="ECO:0000313" key="3">
    <source>
        <dbReference type="Proteomes" id="UP000535589"/>
    </source>
</evidence>
<dbReference type="Gene3D" id="3.40.50.10540">
    <property type="entry name" value="Crotonobetainyl-coa:carnitine coa-transferase, domain 1"/>
    <property type="match status" value="1"/>
</dbReference>
<protein>
    <submittedName>
        <fullName evidence="2">CoA transferase</fullName>
    </submittedName>
</protein>
<evidence type="ECO:0000313" key="2">
    <source>
        <dbReference type="EMBL" id="NLS14212.1"/>
    </source>
</evidence>
<accession>A0A7X8YIA9</accession>
<evidence type="ECO:0000256" key="1">
    <source>
        <dbReference type="ARBA" id="ARBA00022679"/>
    </source>
</evidence>
<keyword evidence="3" id="KW-1185">Reference proteome</keyword>
<dbReference type="InterPro" id="IPR003673">
    <property type="entry name" value="CoA-Trfase_fam_III"/>
</dbReference>
<dbReference type="Proteomes" id="UP000535589">
    <property type="component" value="Unassembled WGS sequence"/>
</dbReference>
<name>A0A7X8YIA9_9VIBR</name>
<reference evidence="2 3" key="1">
    <citation type="submission" date="2020-04" db="EMBL/GenBank/DDBJ databases">
        <title>Vibrio sp. SM6, a novel species isolated from seawater.</title>
        <authorList>
            <person name="Wang X."/>
        </authorList>
    </citation>
    <scope>NUCLEOTIDE SEQUENCE [LARGE SCALE GENOMIC DNA]</scope>
    <source>
        <strain evidence="2 3">SM6</strain>
    </source>
</reference>
<dbReference type="Pfam" id="PF02515">
    <property type="entry name" value="CoA_transf_3"/>
    <property type="match status" value="1"/>
</dbReference>
<organism evidence="2 3">
    <name type="scientific">Vibrio agarilyticus</name>
    <dbReference type="NCBI Taxonomy" id="2726741"/>
    <lineage>
        <taxon>Bacteria</taxon>
        <taxon>Pseudomonadati</taxon>
        <taxon>Pseudomonadota</taxon>
        <taxon>Gammaproteobacteria</taxon>
        <taxon>Vibrionales</taxon>
        <taxon>Vibrionaceae</taxon>
        <taxon>Vibrio</taxon>
    </lineage>
</organism>
<keyword evidence="1 2" id="KW-0808">Transferase</keyword>
<dbReference type="PANTHER" id="PTHR48207:SF4">
    <property type="entry name" value="BLL6097 PROTEIN"/>
    <property type="match status" value="1"/>
</dbReference>